<dbReference type="EMBL" id="JNBS01001680">
    <property type="protein sequence ID" value="OQS00975.1"/>
    <property type="molecule type" value="Genomic_DNA"/>
</dbReference>
<gene>
    <name evidence="1" type="ORF">THRCLA_05809</name>
</gene>
<keyword evidence="2" id="KW-1185">Reference proteome</keyword>
<dbReference type="STRING" id="74557.A0A1V9ZSJ2"/>
<proteinExistence type="predicted"/>
<evidence type="ECO:0000313" key="1">
    <source>
        <dbReference type="EMBL" id="OQS00975.1"/>
    </source>
</evidence>
<dbReference type="AlphaFoldDB" id="A0A1V9ZSJ2"/>
<organism evidence="1 2">
    <name type="scientific">Thraustotheca clavata</name>
    <dbReference type="NCBI Taxonomy" id="74557"/>
    <lineage>
        <taxon>Eukaryota</taxon>
        <taxon>Sar</taxon>
        <taxon>Stramenopiles</taxon>
        <taxon>Oomycota</taxon>
        <taxon>Saprolegniomycetes</taxon>
        <taxon>Saprolegniales</taxon>
        <taxon>Achlyaceae</taxon>
        <taxon>Thraustotheca</taxon>
    </lineage>
</organism>
<protein>
    <submittedName>
        <fullName evidence="1">Uncharacterized protein</fullName>
    </submittedName>
</protein>
<accession>A0A1V9ZSJ2</accession>
<reference evidence="1 2" key="1">
    <citation type="journal article" date="2014" name="Genome Biol. Evol.">
        <title>The secreted proteins of Achlya hypogyna and Thraustotheca clavata identify the ancestral oomycete secretome and reveal gene acquisitions by horizontal gene transfer.</title>
        <authorList>
            <person name="Misner I."/>
            <person name="Blouin N."/>
            <person name="Leonard G."/>
            <person name="Richards T.A."/>
            <person name="Lane C.E."/>
        </authorList>
    </citation>
    <scope>NUCLEOTIDE SEQUENCE [LARGE SCALE GENOMIC DNA]</scope>
    <source>
        <strain evidence="1 2">ATCC 34112</strain>
    </source>
</reference>
<name>A0A1V9ZSJ2_9STRA</name>
<dbReference type="Proteomes" id="UP000243217">
    <property type="component" value="Unassembled WGS sequence"/>
</dbReference>
<dbReference type="OrthoDB" id="164177at2759"/>
<sequence length="262" mass="29451">MTDSMASAPMLKPAGYSTMTMTNPPIAMANMQPIAMRLPVPEEPKLVFLKEVQATKHRERNILSFQIKSGASILYSIMKPPSHSYEAPDATWIKLLEAVALIPSGKPESMTQLLKEAYGIIPLVDFRILFARDFKEELDATTTNNKRTARDGVIIKNKVNIFLRAFMADPVHGYTLVKHHIQDGLFLDDIVQTPAGYGYVRAYRASDGFYTVLYPFGHGYVHESNVGKIPSELFENLLKEKRSREEAIAMTQPPQKCQKKCS</sequence>
<evidence type="ECO:0000313" key="2">
    <source>
        <dbReference type="Proteomes" id="UP000243217"/>
    </source>
</evidence>
<comment type="caution">
    <text evidence="1">The sequence shown here is derived from an EMBL/GenBank/DDBJ whole genome shotgun (WGS) entry which is preliminary data.</text>
</comment>